<keyword evidence="2" id="KW-1185">Reference proteome</keyword>
<evidence type="ECO:0000313" key="2">
    <source>
        <dbReference type="Proteomes" id="UP000831701"/>
    </source>
</evidence>
<proteinExistence type="predicted"/>
<evidence type="ECO:0000313" key="1">
    <source>
        <dbReference type="EMBL" id="KAI3355672.1"/>
    </source>
</evidence>
<protein>
    <submittedName>
        <fullName evidence="1">Uncharacterized protein</fullName>
    </submittedName>
</protein>
<accession>A0ACB8VLA5</accession>
<dbReference type="EMBL" id="CM041550">
    <property type="protein sequence ID" value="KAI3355672.1"/>
    <property type="molecule type" value="Genomic_DNA"/>
</dbReference>
<comment type="caution">
    <text evidence="1">The sequence shown here is derived from an EMBL/GenBank/DDBJ whole genome shotgun (WGS) entry which is preliminary data.</text>
</comment>
<name>A0ACB8VLA5_9TELE</name>
<organism evidence="1 2">
    <name type="scientific">Scortum barcoo</name>
    <name type="common">barcoo grunter</name>
    <dbReference type="NCBI Taxonomy" id="214431"/>
    <lineage>
        <taxon>Eukaryota</taxon>
        <taxon>Metazoa</taxon>
        <taxon>Chordata</taxon>
        <taxon>Craniata</taxon>
        <taxon>Vertebrata</taxon>
        <taxon>Euteleostomi</taxon>
        <taxon>Actinopterygii</taxon>
        <taxon>Neopterygii</taxon>
        <taxon>Teleostei</taxon>
        <taxon>Neoteleostei</taxon>
        <taxon>Acanthomorphata</taxon>
        <taxon>Eupercaria</taxon>
        <taxon>Centrarchiformes</taxon>
        <taxon>Terapontoidei</taxon>
        <taxon>Terapontidae</taxon>
        <taxon>Scortum</taxon>
    </lineage>
</organism>
<dbReference type="Proteomes" id="UP000831701">
    <property type="component" value="Chromosome 20"/>
</dbReference>
<gene>
    <name evidence="1" type="ORF">L3Q82_004269</name>
</gene>
<sequence length="348" mass="40265">MTLLLLASSQMGTTEKYRGLIQDFADWCLRNNLQINAGKTKELVVDFCRRRATLRLHRADPQDICHTYKAMEEIYENVGNETFVFSSQNQRGRRSSERRFHGVIILLLGLLSVFLLAGLIGLTVHYHYSVRGSAAELSTIQANLTERLQESNTKLVSSIEERDQLKANLTEMTEELKRLQSLSKQRWRMFDSTCYFFSTTSASWEQSRRDCRDKGADLVVIESYEEQKFLIDFIKKFTWIGLNDREKEGVWKWIDETPTDSGDNSAEDVHRDLEQLTTAVFVIRKEGEGLQEPPADIGIVIEGVEVLLAYPKPLRFTFEVFQKVFMQLDPHKMSYKVQSLYGRLHSLQ</sequence>
<reference evidence="1" key="1">
    <citation type="submission" date="2022-04" db="EMBL/GenBank/DDBJ databases">
        <title>Jade perch genome.</title>
        <authorList>
            <person name="Chao B."/>
        </authorList>
    </citation>
    <scope>NUCLEOTIDE SEQUENCE</scope>
    <source>
        <strain evidence="1">CB-2022</strain>
    </source>
</reference>